<proteinExistence type="predicted"/>
<gene>
    <name evidence="1" type="ORF">F3Y22_tig00111330pilonHSYRG01201</name>
</gene>
<dbReference type="InterPro" id="IPR053151">
    <property type="entry name" value="RNase_H-like"/>
</dbReference>
<dbReference type="EMBL" id="VEPZ02001308">
    <property type="protein sequence ID" value="KAE8681510.1"/>
    <property type="molecule type" value="Genomic_DNA"/>
</dbReference>
<sequence>MARIIVPTWPLLAGTNVVNHMCGGLGIRSLRTQNDAFLIRMGYNLLTRHEAFWVQVLHSRDNICWSLADGRKARFWSDPWIPGTKPLIDSLLPNVRIDTHAAVRVFVSNNDTVGEDRPTWCWDNTGLLRNHGVITPCRSTHRCTQQWRPPPHGVLKVNSDGAVNPESMVAAGGGVIRDSAIRCKVGYVRNIGWCSALHAEFWAN</sequence>
<dbReference type="AlphaFoldDB" id="A0A6A2YQ62"/>
<comment type="caution">
    <text evidence="1">The sequence shown here is derived from an EMBL/GenBank/DDBJ whole genome shotgun (WGS) entry which is preliminary data.</text>
</comment>
<organism evidence="1 2">
    <name type="scientific">Hibiscus syriacus</name>
    <name type="common">Rose of Sharon</name>
    <dbReference type="NCBI Taxonomy" id="106335"/>
    <lineage>
        <taxon>Eukaryota</taxon>
        <taxon>Viridiplantae</taxon>
        <taxon>Streptophyta</taxon>
        <taxon>Embryophyta</taxon>
        <taxon>Tracheophyta</taxon>
        <taxon>Spermatophyta</taxon>
        <taxon>Magnoliopsida</taxon>
        <taxon>eudicotyledons</taxon>
        <taxon>Gunneridae</taxon>
        <taxon>Pentapetalae</taxon>
        <taxon>rosids</taxon>
        <taxon>malvids</taxon>
        <taxon>Malvales</taxon>
        <taxon>Malvaceae</taxon>
        <taxon>Malvoideae</taxon>
        <taxon>Hibiscus</taxon>
    </lineage>
</organism>
<dbReference type="PANTHER" id="PTHR47723">
    <property type="entry name" value="OS05G0353850 PROTEIN"/>
    <property type="match status" value="1"/>
</dbReference>
<dbReference type="PANTHER" id="PTHR47723:SF19">
    <property type="entry name" value="POLYNUCLEOTIDYL TRANSFERASE, RIBONUCLEASE H-LIKE SUPERFAMILY PROTEIN"/>
    <property type="match status" value="1"/>
</dbReference>
<keyword evidence="2" id="KW-1185">Reference proteome</keyword>
<evidence type="ECO:0000313" key="1">
    <source>
        <dbReference type="EMBL" id="KAE8681510.1"/>
    </source>
</evidence>
<protein>
    <recommendedName>
        <fullName evidence="3">RNase H type-1 domain-containing protein</fullName>
    </recommendedName>
</protein>
<evidence type="ECO:0008006" key="3">
    <source>
        <dbReference type="Google" id="ProtNLM"/>
    </source>
</evidence>
<evidence type="ECO:0000313" key="2">
    <source>
        <dbReference type="Proteomes" id="UP000436088"/>
    </source>
</evidence>
<accession>A0A6A2YQ62</accession>
<name>A0A6A2YQ62_HIBSY</name>
<reference evidence="1" key="1">
    <citation type="submission" date="2019-09" db="EMBL/GenBank/DDBJ databases">
        <title>Draft genome information of white flower Hibiscus syriacus.</title>
        <authorList>
            <person name="Kim Y.-M."/>
        </authorList>
    </citation>
    <scope>NUCLEOTIDE SEQUENCE [LARGE SCALE GENOMIC DNA]</scope>
    <source>
        <strain evidence="1">YM2019G1</strain>
    </source>
</reference>
<dbReference type="Proteomes" id="UP000436088">
    <property type="component" value="Unassembled WGS sequence"/>
</dbReference>